<dbReference type="Proteomes" id="UP000540919">
    <property type="component" value="Unassembled WGS sequence"/>
</dbReference>
<dbReference type="GO" id="GO:0016746">
    <property type="term" value="F:acyltransferase activity"/>
    <property type="evidence" value="ECO:0007669"/>
    <property type="project" value="UniProtKB-KW"/>
</dbReference>
<accession>A0ABX2NA38</accession>
<dbReference type="InterPro" id="IPR011004">
    <property type="entry name" value="Trimer_LpxA-like_sf"/>
</dbReference>
<evidence type="ECO:0000313" key="3">
    <source>
        <dbReference type="EMBL" id="NVF11538.1"/>
    </source>
</evidence>
<dbReference type="InterPro" id="IPR051159">
    <property type="entry name" value="Hexapeptide_acetyltransf"/>
</dbReference>
<dbReference type="InterPro" id="IPR001451">
    <property type="entry name" value="Hexapep"/>
</dbReference>
<dbReference type="PROSITE" id="PS00101">
    <property type="entry name" value="HEXAPEP_TRANSFERASES"/>
    <property type="match status" value="1"/>
</dbReference>
<dbReference type="SUPFAM" id="SSF51161">
    <property type="entry name" value="Trimeric LpxA-like enzymes"/>
    <property type="match status" value="1"/>
</dbReference>
<keyword evidence="2" id="KW-0677">Repeat</keyword>
<dbReference type="Pfam" id="PF00132">
    <property type="entry name" value="Hexapep"/>
    <property type="match status" value="1"/>
</dbReference>
<dbReference type="CDD" id="cd04647">
    <property type="entry name" value="LbH_MAT_like"/>
    <property type="match status" value="1"/>
</dbReference>
<evidence type="ECO:0000313" key="4">
    <source>
        <dbReference type="Proteomes" id="UP000540919"/>
    </source>
</evidence>
<evidence type="ECO:0000256" key="1">
    <source>
        <dbReference type="ARBA" id="ARBA00022679"/>
    </source>
</evidence>
<sequence>MTLRLLFIKSPMKRARLMKKWGVFRECGDRVMITSRKIPLYSRLISIGENVWLASNVQFITHDVSHFMLNGMKIYDKKFKEKVGCISVGNNVFVGANTQILYDVKIGNNVIIAAGSIVNKDIEDNSVVAGVPAKKIGKFEDFVEKRKNNNIDVRVDNKKSKIDRVSEDILWGNFQKQRRFR</sequence>
<organism evidence="3 4">
    <name type="scientific">Anaerococcus faecalis</name>
    <dbReference type="NCBI Taxonomy" id="2742993"/>
    <lineage>
        <taxon>Bacteria</taxon>
        <taxon>Bacillati</taxon>
        <taxon>Bacillota</taxon>
        <taxon>Tissierellia</taxon>
        <taxon>Tissierellales</taxon>
        <taxon>Peptoniphilaceae</taxon>
        <taxon>Anaerococcus</taxon>
    </lineage>
</organism>
<gene>
    <name evidence="3" type="ORF">HV819_06015</name>
</gene>
<name>A0ABX2NA38_9FIRM</name>
<dbReference type="InterPro" id="IPR018357">
    <property type="entry name" value="Hexapep_transf_CS"/>
</dbReference>
<proteinExistence type="predicted"/>
<evidence type="ECO:0000256" key="2">
    <source>
        <dbReference type="ARBA" id="ARBA00022737"/>
    </source>
</evidence>
<comment type="caution">
    <text evidence="3">The sequence shown here is derived from an EMBL/GenBank/DDBJ whole genome shotgun (WGS) entry which is preliminary data.</text>
</comment>
<dbReference type="Gene3D" id="2.160.10.10">
    <property type="entry name" value="Hexapeptide repeat proteins"/>
    <property type="match status" value="1"/>
</dbReference>
<reference evidence="3 4" key="1">
    <citation type="submission" date="2020-06" db="EMBL/GenBank/DDBJ databases">
        <title>Anaerococcus sp. nov., isolated form swine feces.</title>
        <authorList>
            <person name="Yu S."/>
        </authorList>
    </citation>
    <scope>NUCLEOTIDE SEQUENCE [LARGE SCALE GENOMIC DNA]</scope>
    <source>
        <strain evidence="3 4">AGMB00486</strain>
    </source>
</reference>
<keyword evidence="3" id="KW-0012">Acyltransferase</keyword>
<protein>
    <submittedName>
        <fullName evidence="3">Acyltransferase</fullName>
    </submittedName>
</protein>
<dbReference type="EMBL" id="JABVBA010000005">
    <property type="protein sequence ID" value="NVF11538.1"/>
    <property type="molecule type" value="Genomic_DNA"/>
</dbReference>
<dbReference type="PANTHER" id="PTHR23416">
    <property type="entry name" value="SIALIC ACID SYNTHASE-RELATED"/>
    <property type="match status" value="1"/>
</dbReference>
<keyword evidence="4" id="KW-1185">Reference proteome</keyword>
<keyword evidence="1" id="KW-0808">Transferase</keyword>